<dbReference type="PROSITE" id="PS01124">
    <property type="entry name" value="HTH_ARAC_FAMILY_2"/>
    <property type="match status" value="1"/>
</dbReference>
<evidence type="ECO:0000256" key="3">
    <source>
        <dbReference type="ARBA" id="ARBA00023163"/>
    </source>
</evidence>
<keyword evidence="6" id="KW-1185">Reference proteome</keyword>
<reference evidence="5 6" key="1">
    <citation type="submission" date="2020-04" db="EMBL/GenBank/DDBJ databases">
        <title>Genomic insights into acetone-butanol-ethanol (ABE) fermentation by sequencing solventogenic clostridia strains.</title>
        <authorList>
            <person name="Brown S."/>
        </authorList>
    </citation>
    <scope>NUCLEOTIDE SEQUENCE [LARGE SCALE GENOMIC DNA]</scope>
    <source>
        <strain evidence="5 6">DJ011</strain>
    </source>
</reference>
<dbReference type="PANTHER" id="PTHR43280:SF34">
    <property type="entry name" value="ARAC-FAMILY TRANSCRIPTIONAL REGULATOR"/>
    <property type="match status" value="1"/>
</dbReference>
<dbReference type="SUPFAM" id="SSF51215">
    <property type="entry name" value="Regulatory protein AraC"/>
    <property type="match status" value="1"/>
</dbReference>
<name>A0A923E740_CLOTT</name>
<keyword evidence="3" id="KW-0804">Transcription</keyword>
<dbReference type="InterPro" id="IPR003313">
    <property type="entry name" value="AraC-bd"/>
</dbReference>
<dbReference type="InterPro" id="IPR009057">
    <property type="entry name" value="Homeodomain-like_sf"/>
</dbReference>
<dbReference type="Pfam" id="PF12833">
    <property type="entry name" value="HTH_18"/>
    <property type="match status" value="1"/>
</dbReference>
<dbReference type="InterPro" id="IPR014710">
    <property type="entry name" value="RmlC-like_jellyroll"/>
</dbReference>
<sequence>MEKGINRYRNKKGYLKRDFEIFHIKDKKDLKFQFHYHDFNKIIIFISGKVTYLIEGKAYKLKPWDILLVNSNEIHKAIIEQNEVYERIIIWVNSDFIIKHNQSNCDLFTCFNLASKQKINLLRLNPYSLKNVKSILYNLELARKDEEFGSHILSNSLFLQFIVYLNRLFLDRSNIEELSDIQYDKSIGEILNYINENLSEDLSIEKLASIFYTSKYYLMHKFKMQTGYTVHNYIVQKRLIMANSLVKKGSNITEAAIESGFKDYSTFLRAFKKTFGMSPKKYFKT</sequence>
<evidence type="ECO:0000313" key="5">
    <source>
        <dbReference type="EMBL" id="MBC2397742.1"/>
    </source>
</evidence>
<feature type="domain" description="HTH araC/xylS-type" evidence="4">
    <location>
        <begin position="188"/>
        <end position="285"/>
    </location>
</feature>
<dbReference type="InterPro" id="IPR018060">
    <property type="entry name" value="HTH_AraC"/>
</dbReference>
<evidence type="ECO:0000256" key="1">
    <source>
        <dbReference type="ARBA" id="ARBA00023015"/>
    </source>
</evidence>
<keyword evidence="1" id="KW-0805">Transcription regulation</keyword>
<keyword evidence="2" id="KW-0238">DNA-binding</keyword>
<dbReference type="Pfam" id="PF02311">
    <property type="entry name" value="AraC_binding"/>
    <property type="match status" value="1"/>
</dbReference>
<dbReference type="GO" id="GO:0043565">
    <property type="term" value="F:sequence-specific DNA binding"/>
    <property type="evidence" value="ECO:0007669"/>
    <property type="project" value="InterPro"/>
</dbReference>
<protein>
    <submittedName>
        <fullName evidence="5">AraC family transcriptional regulator</fullName>
    </submittedName>
</protein>
<dbReference type="AlphaFoldDB" id="A0A923E740"/>
<dbReference type="PANTHER" id="PTHR43280">
    <property type="entry name" value="ARAC-FAMILY TRANSCRIPTIONAL REGULATOR"/>
    <property type="match status" value="1"/>
</dbReference>
<comment type="caution">
    <text evidence="5">The sequence shown here is derived from an EMBL/GenBank/DDBJ whole genome shotgun (WGS) entry which is preliminary data.</text>
</comment>
<accession>A0A923E740</accession>
<evidence type="ECO:0000256" key="2">
    <source>
        <dbReference type="ARBA" id="ARBA00023125"/>
    </source>
</evidence>
<dbReference type="Gene3D" id="2.60.120.10">
    <property type="entry name" value="Jelly Rolls"/>
    <property type="match status" value="1"/>
</dbReference>
<dbReference type="InterPro" id="IPR020449">
    <property type="entry name" value="Tscrpt_reg_AraC-type_HTH"/>
</dbReference>
<evidence type="ECO:0000313" key="6">
    <source>
        <dbReference type="Proteomes" id="UP000563151"/>
    </source>
</evidence>
<gene>
    <name evidence="5" type="ORF">HGG79_08135</name>
</gene>
<dbReference type="Proteomes" id="UP000563151">
    <property type="component" value="Unassembled WGS sequence"/>
</dbReference>
<dbReference type="RefSeq" id="WP_173680031.1">
    <property type="nucleotide sequence ID" value="NZ_JAAZWO010000007.1"/>
</dbReference>
<organism evidence="5 6">
    <name type="scientific">Clostridium tetanomorphum</name>
    <dbReference type="NCBI Taxonomy" id="1553"/>
    <lineage>
        <taxon>Bacteria</taxon>
        <taxon>Bacillati</taxon>
        <taxon>Bacillota</taxon>
        <taxon>Clostridia</taxon>
        <taxon>Eubacteriales</taxon>
        <taxon>Clostridiaceae</taxon>
        <taxon>Clostridium</taxon>
    </lineage>
</organism>
<dbReference type="SUPFAM" id="SSF46689">
    <property type="entry name" value="Homeodomain-like"/>
    <property type="match status" value="2"/>
</dbReference>
<dbReference type="InterPro" id="IPR037923">
    <property type="entry name" value="HTH-like"/>
</dbReference>
<dbReference type="EMBL" id="JAAZWO010000007">
    <property type="protein sequence ID" value="MBC2397742.1"/>
    <property type="molecule type" value="Genomic_DNA"/>
</dbReference>
<dbReference type="GO" id="GO:0003700">
    <property type="term" value="F:DNA-binding transcription factor activity"/>
    <property type="evidence" value="ECO:0007669"/>
    <property type="project" value="InterPro"/>
</dbReference>
<proteinExistence type="predicted"/>
<dbReference type="SMART" id="SM00342">
    <property type="entry name" value="HTH_ARAC"/>
    <property type="match status" value="1"/>
</dbReference>
<dbReference type="Gene3D" id="1.10.10.60">
    <property type="entry name" value="Homeodomain-like"/>
    <property type="match status" value="2"/>
</dbReference>
<dbReference type="PRINTS" id="PR00032">
    <property type="entry name" value="HTHARAC"/>
</dbReference>
<evidence type="ECO:0000259" key="4">
    <source>
        <dbReference type="PROSITE" id="PS01124"/>
    </source>
</evidence>